<evidence type="ECO:0000313" key="2">
    <source>
        <dbReference type="Proteomes" id="UP000439903"/>
    </source>
</evidence>
<reference evidence="1 2" key="1">
    <citation type="journal article" date="2019" name="Environ. Microbiol.">
        <title>At the nexus of three kingdoms: the genome of the mycorrhizal fungus Gigaspora margarita provides insights into plant, endobacterial and fungal interactions.</title>
        <authorList>
            <person name="Venice F."/>
            <person name="Ghignone S."/>
            <person name="Salvioli di Fossalunga A."/>
            <person name="Amselem J."/>
            <person name="Novero M."/>
            <person name="Xianan X."/>
            <person name="Sedzielewska Toro K."/>
            <person name="Morin E."/>
            <person name="Lipzen A."/>
            <person name="Grigoriev I.V."/>
            <person name="Henrissat B."/>
            <person name="Martin F.M."/>
            <person name="Bonfante P."/>
        </authorList>
    </citation>
    <scope>NUCLEOTIDE SEQUENCE [LARGE SCALE GENOMIC DNA]</scope>
    <source>
        <strain evidence="1 2">BEG34</strain>
    </source>
</reference>
<sequence length="84" mass="9520">MLNQNSITKEESFVFLEELAEETTEETEEELEDLVNENSTNLEVGAFISLSSKLEPNESLSLNEEVIHGNKDFDIDNLISDLDQ</sequence>
<accession>A0A8H3XAC9</accession>
<evidence type="ECO:0000313" key="1">
    <source>
        <dbReference type="EMBL" id="KAF0437094.1"/>
    </source>
</evidence>
<keyword evidence="2" id="KW-1185">Reference proteome</keyword>
<dbReference type="AlphaFoldDB" id="A0A8H3XAC9"/>
<protein>
    <submittedName>
        <fullName evidence="1">Uncharacterized protein</fullName>
    </submittedName>
</protein>
<gene>
    <name evidence="1" type="ORF">F8M41_004486</name>
</gene>
<comment type="caution">
    <text evidence="1">The sequence shown here is derived from an EMBL/GenBank/DDBJ whole genome shotgun (WGS) entry which is preliminary data.</text>
</comment>
<dbReference type="Proteomes" id="UP000439903">
    <property type="component" value="Unassembled WGS sequence"/>
</dbReference>
<name>A0A8H3XAC9_GIGMA</name>
<dbReference type="EMBL" id="WTPW01001409">
    <property type="protein sequence ID" value="KAF0437094.1"/>
    <property type="molecule type" value="Genomic_DNA"/>
</dbReference>
<proteinExistence type="predicted"/>
<organism evidence="1 2">
    <name type="scientific">Gigaspora margarita</name>
    <dbReference type="NCBI Taxonomy" id="4874"/>
    <lineage>
        <taxon>Eukaryota</taxon>
        <taxon>Fungi</taxon>
        <taxon>Fungi incertae sedis</taxon>
        <taxon>Mucoromycota</taxon>
        <taxon>Glomeromycotina</taxon>
        <taxon>Glomeromycetes</taxon>
        <taxon>Diversisporales</taxon>
        <taxon>Gigasporaceae</taxon>
        <taxon>Gigaspora</taxon>
    </lineage>
</organism>